<dbReference type="PANTHER" id="PTHR30349:SF64">
    <property type="entry name" value="PROPHAGE INTEGRASE INTD-RELATED"/>
    <property type="match status" value="1"/>
</dbReference>
<keyword evidence="2" id="KW-0238">DNA-binding</keyword>
<dbReference type="PANTHER" id="PTHR30349">
    <property type="entry name" value="PHAGE INTEGRASE-RELATED"/>
    <property type="match status" value="1"/>
</dbReference>
<dbReference type="InterPro" id="IPR011010">
    <property type="entry name" value="DNA_brk_join_enz"/>
</dbReference>
<accession>A0ABU8MTG9</accession>
<dbReference type="InterPro" id="IPR010998">
    <property type="entry name" value="Integrase_recombinase_N"/>
</dbReference>
<dbReference type="SUPFAM" id="SSF56349">
    <property type="entry name" value="DNA breaking-rejoining enzymes"/>
    <property type="match status" value="1"/>
</dbReference>
<dbReference type="InterPro" id="IPR013762">
    <property type="entry name" value="Integrase-like_cat_sf"/>
</dbReference>
<keyword evidence="6" id="KW-1185">Reference proteome</keyword>
<dbReference type="Pfam" id="PF00589">
    <property type="entry name" value="Phage_integrase"/>
    <property type="match status" value="1"/>
</dbReference>
<organism evidence="5 6">
    <name type="scientific">Actinomycetospora aurantiaca</name>
    <dbReference type="NCBI Taxonomy" id="3129233"/>
    <lineage>
        <taxon>Bacteria</taxon>
        <taxon>Bacillati</taxon>
        <taxon>Actinomycetota</taxon>
        <taxon>Actinomycetes</taxon>
        <taxon>Pseudonocardiales</taxon>
        <taxon>Pseudonocardiaceae</taxon>
        <taxon>Actinomycetospora</taxon>
    </lineage>
</organism>
<dbReference type="Proteomes" id="UP001385809">
    <property type="component" value="Unassembled WGS sequence"/>
</dbReference>
<dbReference type="CDD" id="cd01189">
    <property type="entry name" value="INT_ICEBs1_C_like"/>
    <property type="match status" value="1"/>
</dbReference>
<protein>
    <submittedName>
        <fullName evidence="5">Site-specific integrase</fullName>
    </submittedName>
</protein>
<dbReference type="PROSITE" id="PS51898">
    <property type="entry name" value="TYR_RECOMBINASE"/>
    <property type="match status" value="1"/>
</dbReference>
<evidence type="ECO:0000259" key="4">
    <source>
        <dbReference type="PROSITE" id="PS51898"/>
    </source>
</evidence>
<feature type="domain" description="Tyr recombinase" evidence="4">
    <location>
        <begin position="151"/>
        <end position="395"/>
    </location>
</feature>
<gene>
    <name evidence="5" type="ORF">WCD74_22835</name>
</gene>
<reference evidence="5 6" key="1">
    <citation type="submission" date="2024-03" db="EMBL/GenBank/DDBJ databases">
        <title>Actinomycetospora sp. OC33-EN08, a novel actinomycete isolated from wild orchid (Aerides multiflora).</title>
        <authorList>
            <person name="Suriyachadkun C."/>
        </authorList>
    </citation>
    <scope>NUCLEOTIDE SEQUENCE [LARGE SCALE GENOMIC DNA]</scope>
    <source>
        <strain evidence="5 6">OC33-EN08</strain>
    </source>
</reference>
<evidence type="ECO:0000256" key="3">
    <source>
        <dbReference type="ARBA" id="ARBA00023172"/>
    </source>
</evidence>
<proteinExistence type="inferred from homology"/>
<dbReference type="Gene3D" id="1.10.443.10">
    <property type="entry name" value="Intergrase catalytic core"/>
    <property type="match status" value="1"/>
</dbReference>
<evidence type="ECO:0000313" key="5">
    <source>
        <dbReference type="EMBL" id="MEJ2870616.1"/>
    </source>
</evidence>
<dbReference type="Gene3D" id="1.10.150.130">
    <property type="match status" value="1"/>
</dbReference>
<sequence length="402" mass="45456">MGFVRKTETGKWKAFWRDPTGSQRSKVFTTKKDASAFLAETESSKSRGLYVSPHAGRMTFGEHAAAWMASWNTEHTTAARDRAVMRTHVLPQWESWPLAKIDHLTVQGWVSDLGRRRSRATVAEAHRLTSAVLRSAVRNRLIAFNPALDVRVPKRRKTDTDEQIISRPTLRHVLLPKVPERHRALIATAAGCGLRWGEVAGLMDDAVDLEAGVLRVVRTVVEVAGHRSFKPFPKSVAGRRDVPIPGWFRRLVAEHVERWPSPSTSPVFANEIQGPIGRTAFRARVWRPSLVRPGFIGEVKELGEKKFEARWRDKDGDEQSLETNTEYQAVMEIARRHYGGLRFHDLRHSYATWLVDDGVPPNMVQRVMGHERASTTLDLYTRRTADPSRILAALGDDEGDEL</sequence>
<evidence type="ECO:0000256" key="1">
    <source>
        <dbReference type="ARBA" id="ARBA00008857"/>
    </source>
</evidence>
<evidence type="ECO:0000313" key="6">
    <source>
        <dbReference type="Proteomes" id="UP001385809"/>
    </source>
</evidence>
<comment type="caution">
    <text evidence="5">The sequence shown here is derived from an EMBL/GenBank/DDBJ whole genome shotgun (WGS) entry which is preliminary data.</text>
</comment>
<keyword evidence="3" id="KW-0233">DNA recombination</keyword>
<dbReference type="RefSeq" id="WP_337697184.1">
    <property type="nucleotide sequence ID" value="NZ_JBBEGN010000014.1"/>
</dbReference>
<name>A0ABU8MTG9_9PSEU</name>
<dbReference type="EMBL" id="JBBEGN010000014">
    <property type="protein sequence ID" value="MEJ2870616.1"/>
    <property type="molecule type" value="Genomic_DNA"/>
</dbReference>
<comment type="similarity">
    <text evidence="1">Belongs to the 'phage' integrase family.</text>
</comment>
<dbReference type="InterPro" id="IPR002104">
    <property type="entry name" value="Integrase_catalytic"/>
</dbReference>
<dbReference type="InterPro" id="IPR050090">
    <property type="entry name" value="Tyrosine_recombinase_XerCD"/>
</dbReference>
<evidence type="ECO:0000256" key="2">
    <source>
        <dbReference type="ARBA" id="ARBA00023125"/>
    </source>
</evidence>